<comment type="caution">
    <text evidence="2">The sequence shown here is derived from an EMBL/GenBank/DDBJ whole genome shotgun (WGS) entry which is preliminary data.</text>
</comment>
<name>A0ABD0JYQ9_9CAEN</name>
<evidence type="ECO:0000313" key="3">
    <source>
        <dbReference type="Proteomes" id="UP001519460"/>
    </source>
</evidence>
<evidence type="ECO:0008006" key="4">
    <source>
        <dbReference type="Google" id="ProtNLM"/>
    </source>
</evidence>
<evidence type="ECO:0000313" key="2">
    <source>
        <dbReference type="EMBL" id="KAK7479776.1"/>
    </source>
</evidence>
<accession>A0ABD0JYQ9</accession>
<reference evidence="2 3" key="1">
    <citation type="journal article" date="2023" name="Sci. Data">
        <title>Genome assembly of the Korean intertidal mud-creeper Batillaria attramentaria.</title>
        <authorList>
            <person name="Patra A.K."/>
            <person name="Ho P.T."/>
            <person name="Jun S."/>
            <person name="Lee S.J."/>
            <person name="Kim Y."/>
            <person name="Won Y.J."/>
        </authorList>
    </citation>
    <scope>NUCLEOTIDE SEQUENCE [LARGE SCALE GENOMIC DNA]</scope>
    <source>
        <strain evidence="2">Wonlab-2016</strain>
    </source>
</reference>
<dbReference type="EMBL" id="JACVVK020000295">
    <property type="protein sequence ID" value="KAK7479776.1"/>
    <property type="molecule type" value="Genomic_DNA"/>
</dbReference>
<organism evidence="2 3">
    <name type="scientific">Batillaria attramentaria</name>
    <dbReference type="NCBI Taxonomy" id="370345"/>
    <lineage>
        <taxon>Eukaryota</taxon>
        <taxon>Metazoa</taxon>
        <taxon>Spiralia</taxon>
        <taxon>Lophotrochozoa</taxon>
        <taxon>Mollusca</taxon>
        <taxon>Gastropoda</taxon>
        <taxon>Caenogastropoda</taxon>
        <taxon>Sorbeoconcha</taxon>
        <taxon>Cerithioidea</taxon>
        <taxon>Batillariidae</taxon>
        <taxon>Batillaria</taxon>
    </lineage>
</organism>
<dbReference type="AlphaFoldDB" id="A0ABD0JYQ9"/>
<feature type="non-terminal residue" evidence="2">
    <location>
        <position position="135"/>
    </location>
</feature>
<protein>
    <recommendedName>
        <fullName evidence="4">WW domain-containing protein</fullName>
    </recommendedName>
</protein>
<evidence type="ECO:0000256" key="1">
    <source>
        <dbReference type="SAM" id="MobiDB-lite"/>
    </source>
</evidence>
<gene>
    <name evidence="2" type="ORF">BaRGS_00028956</name>
</gene>
<keyword evidence="3" id="KW-1185">Reference proteome</keyword>
<sequence length="135" mass="15247">MPQLPQRDAVTPQTKADYPRHKRAHSGPVLSHTIARVNHSSAFDELTWPRWEWVEIIEPQSKEHMYANLTTGECVWDPPPGVNIIWPRCYYPLATIAGTSRWGSLCQHGDWDEGVSGEVTRPVMKGQGNLLFGAE</sequence>
<feature type="region of interest" description="Disordered" evidence="1">
    <location>
        <begin position="1"/>
        <end position="26"/>
    </location>
</feature>
<dbReference type="Proteomes" id="UP001519460">
    <property type="component" value="Unassembled WGS sequence"/>
</dbReference>
<proteinExistence type="predicted"/>